<evidence type="ECO:0000313" key="2">
    <source>
        <dbReference type="EMBL" id="OGE19343.1"/>
    </source>
</evidence>
<protein>
    <recommendedName>
        <fullName evidence="4">Peptidase M23 domain-containing protein</fullName>
    </recommendedName>
</protein>
<feature type="transmembrane region" description="Helical" evidence="1">
    <location>
        <begin position="21"/>
        <end position="40"/>
    </location>
</feature>
<sequence>MKKSVRHLKHRQKIPIGKLSTTLIVVGALVVLGIVFAFYLTQQKPPPKPAVSQTPPETAYVLPPLPARFLGCPLVESICKSADFSTHVKNSSFSATLKENTPLLAVFDGKLKEELIAYPKRNGGRENLILLTITNQKQKLMAEYYFKGQSNKKDMVKEGEIIATSSGQPIDFFEGKSLVFVVFGLTAAGDSGLEPLAPANFK</sequence>
<name>A0A1F5ISK7_9BACT</name>
<keyword evidence="1" id="KW-1133">Transmembrane helix</keyword>
<evidence type="ECO:0000256" key="1">
    <source>
        <dbReference type="SAM" id="Phobius"/>
    </source>
</evidence>
<keyword evidence="1" id="KW-0472">Membrane</keyword>
<accession>A0A1F5ISK7</accession>
<evidence type="ECO:0008006" key="4">
    <source>
        <dbReference type="Google" id="ProtNLM"/>
    </source>
</evidence>
<proteinExistence type="predicted"/>
<dbReference type="Proteomes" id="UP000176336">
    <property type="component" value="Unassembled WGS sequence"/>
</dbReference>
<gene>
    <name evidence="2" type="ORF">A2871_00640</name>
</gene>
<dbReference type="AlphaFoldDB" id="A0A1F5ISK7"/>
<reference evidence="2 3" key="1">
    <citation type="journal article" date="2016" name="Nat. Commun.">
        <title>Thousands of microbial genomes shed light on interconnected biogeochemical processes in an aquifer system.</title>
        <authorList>
            <person name="Anantharaman K."/>
            <person name="Brown C.T."/>
            <person name="Hug L.A."/>
            <person name="Sharon I."/>
            <person name="Castelle C.J."/>
            <person name="Probst A.J."/>
            <person name="Thomas B.C."/>
            <person name="Singh A."/>
            <person name="Wilkins M.J."/>
            <person name="Karaoz U."/>
            <person name="Brodie E.L."/>
            <person name="Williams K.H."/>
            <person name="Hubbard S.S."/>
            <person name="Banfield J.F."/>
        </authorList>
    </citation>
    <scope>NUCLEOTIDE SEQUENCE [LARGE SCALE GENOMIC DNA]</scope>
</reference>
<evidence type="ECO:0000313" key="3">
    <source>
        <dbReference type="Proteomes" id="UP000176336"/>
    </source>
</evidence>
<comment type="caution">
    <text evidence="2">The sequence shown here is derived from an EMBL/GenBank/DDBJ whole genome shotgun (WGS) entry which is preliminary data.</text>
</comment>
<organism evidence="2 3">
    <name type="scientific">Candidatus Daviesbacteria bacterium RIFCSPHIGHO2_01_FULL_41_23</name>
    <dbReference type="NCBI Taxonomy" id="1797764"/>
    <lineage>
        <taxon>Bacteria</taxon>
        <taxon>Candidatus Daviesiibacteriota</taxon>
    </lineage>
</organism>
<keyword evidence="1" id="KW-0812">Transmembrane</keyword>
<dbReference type="EMBL" id="MFCR01000003">
    <property type="protein sequence ID" value="OGE19343.1"/>
    <property type="molecule type" value="Genomic_DNA"/>
</dbReference>